<dbReference type="GO" id="GO:0005886">
    <property type="term" value="C:plasma membrane"/>
    <property type="evidence" value="ECO:0007669"/>
    <property type="project" value="UniProtKB-ARBA"/>
</dbReference>
<evidence type="ECO:0000313" key="11">
    <source>
        <dbReference type="EMBL" id="BBI32089.1"/>
    </source>
</evidence>
<feature type="compositionally biased region" description="Basic and acidic residues" evidence="9">
    <location>
        <begin position="10"/>
        <end position="20"/>
    </location>
</feature>
<keyword evidence="5 11" id="KW-0418">Kinase</keyword>
<evidence type="ECO:0000256" key="1">
    <source>
        <dbReference type="ARBA" id="ARBA00007316"/>
    </source>
</evidence>
<dbReference type="InterPro" id="IPR027417">
    <property type="entry name" value="P-loop_NTPase"/>
</dbReference>
<evidence type="ECO:0000259" key="10">
    <source>
        <dbReference type="Pfam" id="PF13614"/>
    </source>
</evidence>
<feature type="domain" description="AAA" evidence="10">
    <location>
        <begin position="58"/>
        <end position="187"/>
    </location>
</feature>
<comment type="catalytic activity">
    <reaction evidence="8">
        <text>L-tyrosyl-[protein] + ATP = O-phospho-L-tyrosyl-[protein] + ADP + H(+)</text>
        <dbReference type="Rhea" id="RHEA:10596"/>
        <dbReference type="Rhea" id="RHEA-COMP:10136"/>
        <dbReference type="Rhea" id="RHEA-COMP:20101"/>
        <dbReference type="ChEBI" id="CHEBI:15378"/>
        <dbReference type="ChEBI" id="CHEBI:30616"/>
        <dbReference type="ChEBI" id="CHEBI:46858"/>
        <dbReference type="ChEBI" id="CHEBI:61978"/>
        <dbReference type="ChEBI" id="CHEBI:456216"/>
        <dbReference type="EC" id="2.7.10.2"/>
    </reaction>
</comment>
<dbReference type="PANTHER" id="PTHR32309">
    <property type="entry name" value="TYROSINE-PROTEIN KINASE"/>
    <property type="match status" value="1"/>
</dbReference>
<dbReference type="NCBIfam" id="TIGR01007">
    <property type="entry name" value="eps_fam"/>
    <property type="match status" value="1"/>
</dbReference>
<evidence type="ECO:0000256" key="4">
    <source>
        <dbReference type="ARBA" id="ARBA00022741"/>
    </source>
</evidence>
<evidence type="ECO:0000256" key="3">
    <source>
        <dbReference type="ARBA" id="ARBA00022679"/>
    </source>
</evidence>
<dbReference type="AlphaFoldDB" id="A0A3T1D240"/>
<dbReference type="Gene3D" id="3.40.50.300">
    <property type="entry name" value="P-loop containing nucleotide triphosphate hydrolases"/>
    <property type="match status" value="1"/>
</dbReference>
<gene>
    <name evidence="11" type="ORF">KCTCHS21_14880</name>
</gene>
<dbReference type="Proteomes" id="UP000289856">
    <property type="component" value="Chromosome"/>
</dbReference>
<evidence type="ECO:0000256" key="5">
    <source>
        <dbReference type="ARBA" id="ARBA00022777"/>
    </source>
</evidence>
<dbReference type="SUPFAM" id="SSF52540">
    <property type="entry name" value="P-loop containing nucleoside triphosphate hydrolases"/>
    <property type="match status" value="1"/>
</dbReference>
<organism evidence="11 12">
    <name type="scientific">Cohnella abietis</name>
    <dbReference type="NCBI Taxonomy" id="2507935"/>
    <lineage>
        <taxon>Bacteria</taxon>
        <taxon>Bacillati</taxon>
        <taxon>Bacillota</taxon>
        <taxon>Bacilli</taxon>
        <taxon>Bacillales</taxon>
        <taxon>Paenibacillaceae</taxon>
        <taxon>Cohnella</taxon>
    </lineage>
</organism>
<proteinExistence type="inferred from homology"/>
<dbReference type="Pfam" id="PF13614">
    <property type="entry name" value="AAA_31"/>
    <property type="match status" value="1"/>
</dbReference>
<evidence type="ECO:0000313" key="12">
    <source>
        <dbReference type="Proteomes" id="UP000289856"/>
    </source>
</evidence>
<reference evidence="11 12" key="1">
    <citation type="submission" date="2019-01" db="EMBL/GenBank/DDBJ databases">
        <title>Complete genome sequence of Cohnella hallensis HS21 isolated from Korean fir (Abies koreana) rhizospheric soil.</title>
        <authorList>
            <person name="Jiang L."/>
            <person name="Kang S.W."/>
            <person name="Kim S."/>
            <person name="Jung J."/>
            <person name="Kim C.Y."/>
            <person name="Kim D.H."/>
            <person name="Kim S.W."/>
            <person name="Lee J."/>
        </authorList>
    </citation>
    <scope>NUCLEOTIDE SEQUENCE [LARGE SCALE GENOMIC DNA]</scope>
    <source>
        <strain evidence="11 12">HS21</strain>
    </source>
</reference>
<dbReference type="PANTHER" id="PTHR32309:SF13">
    <property type="entry name" value="FERRIC ENTEROBACTIN TRANSPORT PROTEIN FEPE"/>
    <property type="match status" value="1"/>
</dbReference>
<keyword evidence="3" id="KW-0808">Transferase</keyword>
<evidence type="ECO:0000256" key="8">
    <source>
        <dbReference type="ARBA" id="ARBA00051245"/>
    </source>
</evidence>
<dbReference type="InterPro" id="IPR025669">
    <property type="entry name" value="AAA_dom"/>
</dbReference>
<dbReference type="GO" id="GO:0042802">
    <property type="term" value="F:identical protein binding"/>
    <property type="evidence" value="ECO:0007669"/>
    <property type="project" value="UniProtKB-ARBA"/>
</dbReference>
<dbReference type="KEGG" id="cohn:KCTCHS21_14880"/>
<keyword evidence="4" id="KW-0547">Nucleotide-binding</keyword>
<dbReference type="EMBL" id="AP019400">
    <property type="protein sequence ID" value="BBI32089.1"/>
    <property type="molecule type" value="Genomic_DNA"/>
</dbReference>
<protein>
    <recommendedName>
        <fullName evidence="2">non-specific protein-tyrosine kinase</fullName>
        <ecNumber evidence="2">2.7.10.2</ecNumber>
    </recommendedName>
</protein>
<comment type="similarity">
    <text evidence="1">Belongs to the CpsD/CapB family.</text>
</comment>
<dbReference type="GO" id="GO:0004715">
    <property type="term" value="F:non-membrane spanning protein tyrosine kinase activity"/>
    <property type="evidence" value="ECO:0007669"/>
    <property type="project" value="UniProtKB-EC"/>
</dbReference>
<dbReference type="EC" id="2.7.10.2" evidence="2"/>
<keyword evidence="12" id="KW-1185">Reference proteome</keyword>
<accession>A0A3T1D240</accession>
<feature type="region of interest" description="Disordered" evidence="9">
    <location>
        <begin position="1"/>
        <end position="20"/>
    </location>
</feature>
<keyword evidence="6" id="KW-0067">ATP-binding</keyword>
<dbReference type="CDD" id="cd05387">
    <property type="entry name" value="BY-kinase"/>
    <property type="match status" value="1"/>
</dbReference>
<evidence type="ECO:0000256" key="7">
    <source>
        <dbReference type="ARBA" id="ARBA00023137"/>
    </source>
</evidence>
<dbReference type="GO" id="GO:0005524">
    <property type="term" value="F:ATP binding"/>
    <property type="evidence" value="ECO:0007669"/>
    <property type="project" value="UniProtKB-KW"/>
</dbReference>
<sequence>MKHTVSQLTENKKKLITDSEPKSPIAEAYRTLRTNLQYSGLDEPIRTLMITSASPREGKSTTINNLAIAYAQAECKVLLLDADMRKPTVHQAFGVSNRNGLTGVMTGHCTTDEAIQKTHVKGLSVMTAGSVPPNPAEMLASNKMDQLLSQLKDQFDLILVDTPPVLAVSDAQIMSTKCDGVLLVVKAGELKRGLALRAKEQLSFVKARLLGVVLNQVKGIEAGPYYYYGN</sequence>
<keyword evidence="7" id="KW-0829">Tyrosine-protein kinase</keyword>
<evidence type="ECO:0000256" key="2">
    <source>
        <dbReference type="ARBA" id="ARBA00011903"/>
    </source>
</evidence>
<evidence type="ECO:0000256" key="6">
    <source>
        <dbReference type="ARBA" id="ARBA00022840"/>
    </source>
</evidence>
<evidence type="ECO:0000256" key="9">
    <source>
        <dbReference type="SAM" id="MobiDB-lite"/>
    </source>
</evidence>
<dbReference type="InterPro" id="IPR050445">
    <property type="entry name" value="Bact_polysacc_biosynth/exp"/>
</dbReference>
<name>A0A3T1D240_9BACL</name>
<dbReference type="FunFam" id="3.40.50.300:FF:000527">
    <property type="entry name" value="Tyrosine-protein kinase etk"/>
    <property type="match status" value="1"/>
</dbReference>
<dbReference type="InterPro" id="IPR005702">
    <property type="entry name" value="Wzc-like_C"/>
</dbReference>